<evidence type="ECO:0000256" key="6">
    <source>
        <dbReference type="SAM" id="Phobius"/>
    </source>
</evidence>
<evidence type="ECO:0000256" key="4">
    <source>
        <dbReference type="ARBA" id="ARBA00022989"/>
    </source>
</evidence>
<protein>
    <submittedName>
        <fullName evidence="7">Tellurite resistance protein TerC</fullName>
    </submittedName>
</protein>
<organism evidence="7 8">
    <name type="scientific">Reichenbachiella agariperforans</name>
    <dbReference type="NCBI Taxonomy" id="156994"/>
    <lineage>
        <taxon>Bacteria</taxon>
        <taxon>Pseudomonadati</taxon>
        <taxon>Bacteroidota</taxon>
        <taxon>Cytophagia</taxon>
        <taxon>Cytophagales</taxon>
        <taxon>Reichenbachiellaceae</taxon>
        <taxon>Reichenbachiella</taxon>
    </lineage>
</organism>
<feature type="transmembrane region" description="Helical" evidence="6">
    <location>
        <begin position="142"/>
        <end position="159"/>
    </location>
</feature>
<accession>A0A1M6NED9</accession>
<dbReference type="Pfam" id="PF03741">
    <property type="entry name" value="TerC"/>
    <property type="match status" value="1"/>
</dbReference>
<evidence type="ECO:0000313" key="7">
    <source>
        <dbReference type="EMBL" id="SHJ93936.1"/>
    </source>
</evidence>
<proteinExistence type="inferred from homology"/>
<feature type="transmembrane region" description="Helical" evidence="6">
    <location>
        <begin position="88"/>
        <end position="104"/>
    </location>
</feature>
<feature type="transmembrane region" description="Helical" evidence="6">
    <location>
        <begin position="116"/>
        <end position="136"/>
    </location>
</feature>
<feature type="transmembrane region" description="Helical" evidence="6">
    <location>
        <begin position="201"/>
        <end position="221"/>
    </location>
</feature>
<dbReference type="InterPro" id="IPR022369">
    <property type="entry name" value="Integral_membrane_TerC_rswitch"/>
</dbReference>
<reference evidence="8" key="1">
    <citation type="submission" date="2016-11" db="EMBL/GenBank/DDBJ databases">
        <authorList>
            <person name="Varghese N."/>
            <person name="Submissions S."/>
        </authorList>
    </citation>
    <scope>NUCLEOTIDE SEQUENCE [LARGE SCALE GENOMIC DNA]</scope>
    <source>
        <strain evidence="8">DSM 26134</strain>
    </source>
</reference>
<comment type="similarity">
    <text evidence="2">Belongs to the TerC family.</text>
</comment>
<feature type="transmembrane region" description="Helical" evidence="6">
    <location>
        <begin position="303"/>
        <end position="326"/>
    </location>
</feature>
<dbReference type="STRING" id="156994.SAMN04488028_102220"/>
<keyword evidence="4 6" id="KW-1133">Transmembrane helix</keyword>
<dbReference type="RefSeq" id="WP_084190427.1">
    <property type="nucleotide sequence ID" value="NZ_FRAA01000002.1"/>
</dbReference>
<feature type="transmembrane region" description="Helical" evidence="6">
    <location>
        <begin position="236"/>
        <end position="256"/>
    </location>
</feature>
<gene>
    <name evidence="7" type="ORF">SAMN04488028_102220</name>
</gene>
<evidence type="ECO:0000256" key="1">
    <source>
        <dbReference type="ARBA" id="ARBA00004141"/>
    </source>
</evidence>
<keyword evidence="5 6" id="KW-0472">Membrane</keyword>
<name>A0A1M6NED9_REIAG</name>
<dbReference type="Proteomes" id="UP000184474">
    <property type="component" value="Unassembled WGS sequence"/>
</dbReference>
<feature type="transmembrane region" description="Helical" evidence="6">
    <location>
        <begin position="48"/>
        <end position="68"/>
    </location>
</feature>
<dbReference type="NCBIfam" id="TIGR03718">
    <property type="entry name" value="R_switched_Alx"/>
    <property type="match status" value="1"/>
</dbReference>
<dbReference type="GO" id="GO:0016020">
    <property type="term" value="C:membrane"/>
    <property type="evidence" value="ECO:0007669"/>
    <property type="project" value="UniProtKB-SubCell"/>
</dbReference>
<feature type="transmembrane region" description="Helical" evidence="6">
    <location>
        <begin position="15"/>
        <end position="36"/>
    </location>
</feature>
<dbReference type="PANTHER" id="PTHR30238:SF0">
    <property type="entry name" value="THYLAKOID MEMBRANE PROTEIN TERC, CHLOROPLASTIC"/>
    <property type="match status" value="1"/>
</dbReference>
<evidence type="ECO:0000256" key="2">
    <source>
        <dbReference type="ARBA" id="ARBA00007511"/>
    </source>
</evidence>
<keyword evidence="8" id="KW-1185">Reference proteome</keyword>
<evidence type="ECO:0000313" key="8">
    <source>
        <dbReference type="Proteomes" id="UP000184474"/>
    </source>
</evidence>
<dbReference type="PANTHER" id="PTHR30238">
    <property type="entry name" value="MEMBRANE BOUND PREDICTED REDOX MODULATOR"/>
    <property type="match status" value="1"/>
</dbReference>
<evidence type="ECO:0000256" key="5">
    <source>
        <dbReference type="ARBA" id="ARBA00023136"/>
    </source>
</evidence>
<keyword evidence="3 6" id="KW-0812">Transmembrane</keyword>
<feature type="transmembrane region" description="Helical" evidence="6">
    <location>
        <begin position="263"/>
        <end position="283"/>
    </location>
</feature>
<dbReference type="AlphaFoldDB" id="A0A1M6NED9"/>
<evidence type="ECO:0000256" key="3">
    <source>
        <dbReference type="ARBA" id="ARBA00022692"/>
    </source>
</evidence>
<sequence>MNLILNNIFSGTNEFLLFGVFGVVIVLFLVVDLGLVHKGPKKITQKDALMQTIFWIVVSCIFGGLIYFFGGGSQNAIEYFSAYVTEKALSVDNIFVILLILRYFKVKDEYYHDILFWGILGAIVFRAVFIFLGALLIGEFHWILYIFGIFLIYSGVKIFNEDEDMDIEPEKNILLRWAKKILPISKDERGGKFVFKEKGKLWFTPLFLVVLLIESTDLIFAVDSIPAAFAISQNEFIIYTSNIFAVMGLRAMFFLLANVLDKFYLLQKGLSIVLIFIGAKMLLEWSLVQSAFQLVGIEEHVHIPVIWSFIVIIAALTLSIVLSVIFPQAEEAVEPAETVEEEV</sequence>
<dbReference type="InterPro" id="IPR005496">
    <property type="entry name" value="Integral_membrane_TerC"/>
</dbReference>
<comment type="subcellular location">
    <subcellularLocation>
        <location evidence="1">Membrane</location>
        <topology evidence="1">Multi-pass membrane protein</topology>
    </subcellularLocation>
</comment>
<dbReference type="EMBL" id="FRAA01000002">
    <property type="protein sequence ID" value="SHJ93936.1"/>
    <property type="molecule type" value="Genomic_DNA"/>
</dbReference>